<dbReference type="Proteomes" id="UP000242188">
    <property type="component" value="Unassembled WGS sequence"/>
</dbReference>
<evidence type="ECO:0000313" key="2">
    <source>
        <dbReference type="Proteomes" id="UP000242188"/>
    </source>
</evidence>
<dbReference type="OrthoDB" id="6086925at2759"/>
<dbReference type="EMBL" id="NEDP02003085">
    <property type="protein sequence ID" value="OWF49556.1"/>
    <property type="molecule type" value="Genomic_DNA"/>
</dbReference>
<protein>
    <recommendedName>
        <fullName evidence="3">Short-chain collagen C4</fullName>
    </recommendedName>
</protein>
<evidence type="ECO:0008006" key="3">
    <source>
        <dbReference type="Google" id="ProtNLM"/>
    </source>
</evidence>
<name>A0A210QLF6_MIZYE</name>
<sequence length="140" mass="15351">MPHEPIWGPHKDFVYSGNDIGYMYGAEYQSPGDLFGMSTWTDDVPCAVCLGTQYTISLMIPGRIQCYPGWTRAYHGNLATGAHTHKAASQYVCVDQDPQITTGGANENGKLFYGVKTKCGSLPCPPYEEGKFLPCVVCMK</sequence>
<dbReference type="GO" id="GO:0005615">
    <property type="term" value="C:extracellular space"/>
    <property type="evidence" value="ECO:0007669"/>
    <property type="project" value="TreeGrafter"/>
</dbReference>
<accession>A0A210QLF6</accession>
<evidence type="ECO:0000313" key="1">
    <source>
        <dbReference type="EMBL" id="OWF49556.1"/>
    </source>
</evidence>
<gene>
    <name evidence="1" type="ORF">KP79_PYT23733</name>
</gene>
<keyword evidence="2" id="KW-1185">Reference proteome</keyword>
<organism evidence="1 2">
    <name type="scientific">Mizuhopecten yessoensis</name>
    <name type="common">Japanese scallop</name>
    <name type="synonym">Patinopecten yessoensis</name>
    <dbReference type="NCBI Taxonomy" id="6573"/>
    <lineage>
        <taxon>Eukaryota</taxon>
        <taxon>Metazoa</taxon>
        <taxon>Spiralia</taxon>
        <taxon>Lophotrochozoa</taxon>
        <taxon>Mollusca</taxon>
        <taxon>Bivalvia</taxon>
        <taxon>Autobranchia</taxon>
        <taxon>Pteriomorphia</taxon>
        <taxon>Pectinida</taxon>
        <taxon>Pectinoidea</taxon>
        <taxon>Pectinidae</taxon>
        <taxon>Mizuhopecten</taxon>
    </lineage>
</organism>
<dbReference type="PANTHER" id="PTHR24024:SF18">
    <property type="entry name" value="SHORT-CHAIN COLLAGEN C4-LIKE"/>
    <property type="match status" value="1"/>
</dbReference>
<dbReference type="PANTHER" id="PTHR24024">
    <property type="entry name" value="PULMONARY SURFACTANT-ASSOCIATED PROTEIN A"/>
    <property type="match status" value="1"/>
</dbReference>
<dbReference type="InterPro" id="IPR051077">
    <property type="entry name" value="Ca-dependent_lectin"/>
</dbReference>
<reference evidence="1 2" key="1">
    <citation type="journal article" date="2017" name="Nat. Ecol. Evol.">
        <title>Scallop genome provides insights into evolution of bilaterian karyotype and development.</title>
        <authorList>
            <person name="Wang S."/>
            <person name="Zhang J."/>
            <person name="Jiao W."/>
            <person name="Li J."/>
            <person name="Xun X."/>
            <person name="Sun Y."/>
            <person name="Guo X."/>
            <person name="Huan P."/>
            <person name="Dong B."/>
            <person name="Zhang L."/>
            <person name="Hu X."/>
            <person name="Sun X."/>
            <person name="Wang J."/>
            <person name="Zhao C."/>
            <person name="Wang Y."/>
            <person name="Wang D."/>
            <person name="Huang X."/>
            <person name="Wang R."/>
            <person name="Lv J."/>
            <person name="Li Y."/>
            <person name="Zhang Z."/>
            <person name="Liu B."/>
            <person name="Lu W."/>
            <person name="Hui Y."/>
            <person name="Liang J."/>
            <person name="Zhou Z."/>
            <person name="Hou R."/>
            <person name="Li X."/>
            <person name="Liu Y."/>
            <person name="Li H."/>
            <person name="Ning X."/>
            <person name="Lin Y."/>
            <person name="Zhao L."/>
            <person name="Xing Q."/>
            <person name="Dou J."/>
            <person name="Li Y."/>
            <person name="Mao J."/>
            <person name="Guo H."/>
            <person name="Dou H."/>
            <person name="Li T."/>
            <person name="Mu C."/>
            <person name="Jiang W."/>
            <person name="Fu Q."/>
            <person name="Fu X."/>
            <person name="Miao Y."/>
            <person name="Liu J."/>
            <person name="Yu Q."/>
            <person name="Li R."/>
            <person name="Liao H."/>
            <person name="Li X."/>
            <person name="Kong Y."/>
            <person name="Jiang Z."/>
            <person name="Chourrout D."/>
            <person name="Li R."/>
            <person name="Bao Z."/>
        </authorList>
    </citation>
    <scope>NUCLEOTIDE SEQUENCE [LARGE SCALE GENOMIC DNA]</scope>
    <source>
        <strain evidence="1 2">PY_sf001</strain>
    </source>
</reference>
<proteinExistence type="predicted"/>
<comment type="caution">
    <text evidence="1">The sequence shown here is derived from an EMBL/GenBank/DDBJ whole genome shotgun (WGS) entry which is preliminary data.</text>
</comment>
<dbReference type="AlphaFoldDB" id="A0A210QLF6"/>